<comment type="pathway">
    <text evidence="1">Protein modification; [NiFe] hydrogenase maturation.</text>
</comment>
<keyword evidence="6" id="KW-0863">Zinc-finger</keyword>
<dbReference type="PROSITE" id="PS51163">
    <property type="entry name" value="YRDC"/>
    <property type="match status" value="1"/>
</dbReference>
<dbReference type="NCBIfam" id="TIGR00143">
    <property type="entry name" value="hypF"/>
    <property type="match status" value="1"/>
</dbReference>
<keyword evidence="11" id="KW-0378">Hydrolase</keyword>
<sequence length="764" mass="84249">MKKRISFTIEGVVQGVGFRPFLHRLARRFSLGGWAKNTSGGVCGELEGKADDLSFFFEALPSCLPPLARIENIEKKELQSLEGYSDFKILDSDVGDGFTLISPDMATCMDCERELLNPADRRYLYPFINCTNCGPRFTIIRRMPYDRKNTSMAPFPMCPVCAREYGDIDNRRYHAQPDCCPDCGPEVFFLDSQGNRLPGSALDDPISHARRYLAQGKIIAVKGIGGIHLACNALDPQAVARLRQKKGRPRKPLALMAASTEAVRSICRLSPEEELLLTSESRPIVLLEKRVPDILPNISFCGSIGVMLPYTPVHRLLFHGSNMKLLVMTSANRSGCPVLTDNDESLHTLSGVADGFLLNNRDIVNRCDDSVVMYGHKGPVFFRRSRGYAPAPFYSPKDFTGICAFGAEQKAAFAFGRGPYLFLSPHIGDLKNMETMDHYESMAKTYNELFKIHPEIIACDLHPDYASTHIAEKAAKEAGRPLIRVQHHHGHMAACMADNGLDEEVFAIIWDGTGLGSDREIWGGEFLTGDFKNCKRVGSIRPIALPGGDKATEEIGRIGLSLLWDAGLDTDFAPLFVKKRQAVTALLDHHLSCPAASSMGRLFDGVAALLCSLNGITFDGEGPMSVEALASGCMPDLSKDCPPYPALFYSDAGVRRFDIRPLVRAIVSDIKHKVKSDAIAKKFMETLCYMALFQTQALNPRHLPVVLSGGVFLNRFLLSGVTELLARHSFKVYTHHKVSPTDEGLALGQAFIALYTSSTTRKEV</sequence>
<comment type="similarity">
    <text evidence="3 10">Belongs to the carbamoyltransferase HypF family.</text>
</comment>
<dbReference type="InterPro" id="IPR004421">
    <property type="entry name" value="Carbamoyltransferase_HypF"/>
</dbReference>
<evidence type="ECO:0000313" key="15">
    <source>
        <dbReference type="Proteomes" id="UP000543642"/>
    </source>
</evidence>
<dbReference type="GO" id="GO:0051604">
    <property type="term" value="P:protein maturation"/>
    <property type="evidence" value="ECO:0007669"/>
    <property type="project" value="TreeGrafter"/>
</dbReference>
<dbReference type="InterPro" id="IPR001792">
    <property type="entry name" value="Acylphosphatase-like_dom"/>
</dbReference>
<evidence type="ECO:0000256" key="6">
    <source>
        <dbReference type="ARBA" id="ARBA00022771"/>
    </source>
</evidence>
<evidence type="ECO:0000256" key="5">
    <source>
        <dbReference type="ARBA" id="ARBA00022723"/>
    </source>
</evidence>
<evidence type="ECO:0000256" key="4">
    <source>
        <dbReference type="ARBA" id="ARBA00022598"/>
    </source>
</evidence>
<dbReference type="SUPFAM" id="SSF54975">
    <property type="entry name" value="Acylphosphatase/BLUF domain-like"/>
    <property type="match status" value="1"/>
</dbReference>
<dbReference type="InterPro" id="IPR006070">
    <property type="entry name" value="Sua5-like_dom"/>
</dbReference>
<dbReference type="GO" id="GO:0003725">
    <property type="term" value="F:double-stranded RNA binding"/>
    <property type="evidence" value="ECO:0007669"/>
    <property type="project" value="InterPro"/>
</dbReference>
<gene>
    <name evidence="14" type="ORF">HNP82_000646</name>
</gene>
<dbReference type="Gene3D" id="3.30.110.120">
    <property type="match status" value="1"/>
</dbReference>
<dbReference type="InterPro" id="IPR036046">
    <property type="entry name" value="Acylphosphatase-like_dom_sf"/>
</dbReference>
<dbReference type="InterPro" id="IPR051060">
    <property type="entry name" value="Carbamoyltrans_HypF-like"/>
</dbReference>
<evidence type="ECO:0000256" key="2">
    <source>
        <dbReference type="ARBA" id="ARBA00005614"/>
    </source>
</evidence>
<protein>
    <recommendedName>
        <fullName evidence="10">Carbamoyltransferase</fullName>
        <ecNumber evidence="10">6.2.-.-</ecNumber>
    </recommendedName>
</protein>
<dbReference type="Gene3D" id="3.30.420.40">
    <property type="match status" value="1"/>
</dbReference>
<dbReference type="AlphaFoldDB" id="A0A7W8H888"/>
<dbReference type="PIRSF" id="PIRSF006256">
    <property type="entry name" value="CMPcnvr_hdrg_mat"/>
    <property type="match status" value="1"/>
</dbReference>
<dbReference type="RefSeq" id="WP_183771429.1">
    <property type="nucleotide sequence ID" value="NZ_CAWVEG010000099.1"/>
</dbReference>
<comment type="catalytic activity">
    <reaction evidence="9">
        <text>C-terminal L-cysteinyl-[HypE protein] + carbamoyl phosphate + ATP + H2O = C-terminal S-carboxamide-L-cysteinyl-[HypE protein] + AMP + phosphate + diphosphate + H(+)</text>
        <dbReference type="Rhea" id="RHEA:55636"/>
        <dbReference type="Rhea" id="RHEA-COMP:14247"/>
        <dbReference type="Rhea" id="RHEA-COMP:14392"/>
        <dbReference type="ChEBI" id="CHEBI:15377"/>
        <dbReference type="ChEBI" id="CHEBI:15378"/>
        <dbReference type="ChEBI" id="CHEBI:30616"/>
        <dbReference type="ChEBI" id="CHEBI:33019"/>
        <dbReference type="ChEBI" id="CHEBI:43474"/>
        <dbReference type="ChEBI" id="CHEBI:58228"/>
        <dbReference type="ChEBI" id="CHEBI:76913"/>
        <dbReference type="ChEBI" id="CHEBI:139126"/>
        <dbReference type="ChEBI" id="CHEBI:456215"/>
    </reaction>
</comment>
<evidence type="ECO:0000256" key="3">
    <source>
        <dbReference type="ARBA" id="ARBA00008097"/>
    </source>
</evidence>
<evidence type="ECO:0000256" key="7">
    <source>
        <dbReference type="ARBA" id="ARBA00022833"/>
    </source>
</evidence>
<dbReference type="SUPFAM" id="SSF55821">
    <property type="entry name" value="YrdC/RibB"/>
    <property type="match status" value="1"/>
</dbReference>
<evidence type="ECO:0000259" key="13">
    <source>
        <dbReference type="PROSITE" id="PS51163"/>
    </source>
</evidence>
<dbReference type="InterPro" id="IPR055128">
    <property type="entry name" value="HypF_C_2"/>
</dbReference>
<dbReference type="GO" id="GO:0003998">
    <property type="term" value="F:acylphosphatase activity"/>
    <property type="evidence" value="ECO:0007669"/>
    <property type="project" value="UniProtKB-EC"/>
</dbReference>
<name>A0A7W8H888_9FIRM</name>
<dbReference type="UniPathway" id="UPA00335"/>
<dbReference type="GO" id="GO:0008270">
    <property type="term" value="F:zinc ion binding"/>
    <property type="evidence" value="ECO:0007669"/>
    <property type="project" value="UniProtKB-KW"/>
</dbReference>
<evidence type="ECO:0000256" key="8">
    <source>
        <dbReference type="ARBA" id="ARBA00047645"/>
    </source>
</evidence>
<dbReference type="EC" id="6.2.-.-" evidence="10"/>
<evidence type="ECO:0000256" key="11">
    <source>
        <dbReference type="PROSITE-ProRule" id="PRU00520"/>
    </source>
</evidence>
<dbReference type="Pfam" id="PF17788">
    <property type="entry name" value="HypF_C"/>
    <property type="match status" value="1"/>
</dbReference>
<dbReference type="Pfam" id="PF00708">
    <property type="entry name" value="Acylphosphatase"/>
    <property type="match status" value="1"/>
</dbReference>
<organism evidence="14 15">
    <name type="scientific">Catenibacillus scindens</name>
    <dbReference type="NCBI Taxonomy" id="673271"/>
    <lineage>
        <taxon>Bacteria</taxon>
        <taxon>Bacillati</taxon>
        <taxon>Bacillota</taxon>
        <taxon>Clostridia</taxon>
        <taxon>Lachnospirales</taxon>
        <taxon>Lachnospiraceae</taxon>
        <taxon>Catenibacillus</taxon>
    </lineage>
</organism>
<dbReference type="Gene3D" id="3.30.420.360">
    <property type="match status" value="1"/>
</dbReference>
<evidence type="ECO:0000313" key="14">
    <source>
        <dbReference type="EMBL" id="MBB5263548.1"/>
    </source>
</evidence>
<dbReference type="PANTHER" id="PTHR42959">
    <property type="entry name" value="CARBAMOYLTRANSFERASE"/>
    <property type="match status" value="1"/>
</dbReference>
<dbReference type="InterPro" id="IPR017968">
    <property type="entry name" value="Acylphosphatase_CS"/>
</dbReference>
<keyword evidence="7" id="KW-0862">Zinc</keyword>
<comment type="catalytic activity">
    <reaction evidence="8 11">
        <text>an acyl phosphate + H2O = a carboxylate + phosphate + H(+)</text>
        <dbReference type="Rhea" id="RHEA:14965"/>
        <dbReference type="ChEBI" id="CHEBI:15377"/>
        <dbReference type="ChEBI" id="CHEBI:15378"/>
        <dbReference type="ChEBI" id="CHEBI:29067"/>
        <dbReference type="ChEBI" id="CHEBI:43474"/>
        <dbReference type="ChEBI" id="CHEBI:59918"/>
        <dbReference type="EC" id="3.6.1.7"/>
    </reaction>
</comment>
<dbReference type="Gene3D" id="3.90.870.50">
    <property type="match status" value="1"/>
</dbReference>
<dbReference type="InterPro" id="IPR041440">
    <property type="entry name" value="HypF_C"/>
</dbReference>
<reference evidence="14 15" key="1">
    <citation type="submission" date="2020-08" db="EMBL/GenBank/DDBJ databases">
        <title>Genomic Encyclopedia of Type Strains, Phase IV (KMG-IV): sequencing the most valuable type-strain genomes for metagenomic binning, comparative biology and taxonomic classification.</title>
        <authorList>
            <person name="Goeker M."/>
        </authorList>
    </citation>
    <scope>NUCLEOTIDE SEQUENCE [LARGE SCALE GENOMIC DNA]</scope>
    <source>
        <strain evidence="14 15">DSM 106146</strain>
    </source>
</reference>
<feature type="active site" evidence="11">
    <location>
        <position position="19"/>
    </location>
</feature>
<keyword evidence="5" id="KW-0479">Metal-binding</keyword>
<evidence type="ECO:0000256" key="9">
    <source>
        <dbReference type="ARBA" id="ARBA00048220"/>
    </source>
</evidence>
<dbReference type="PROSITE" id="PS51160">
    <property type="entry name" value="ACYLPHOSPHATASE_3"/>
    <property type="match status" value="1"/>
</dbReference>
<keyword evidence="15" id="KW-1185">Reference proteome</keyword>
<dbReference type="Proteomes" id="UP000543642">
    <property type="component" value="Unassembled WGS sequence"/>
</dbReference>
<evidence type="ECO:0000259" key="12">
    <source>
        <dbReference type="PROSITE" id="PS51160"/>
    </source>
</evidence>
<dbReference type="Pfam" id="PF01300">
    <property type="entry name" value="Sua5_yciO_yrdC"/>
    <property type="match status" value="1"/>
</dbReference>
<dbReference type="PROSITE" id="PS00150">
    <property type="entry name" value="ACYLPHOSPHATASE_1"/>
    <property type="match status" value="1"/>
</dbReference>
<dbReference type="Pfam" id="PF07503">
    <property type="entry name" value="zf-HYPF"/>
    <property type="match status" value="2"/>
</dbReference>
<dbReference type="EMBL" id="JACHFW010000002">
    <property type="protein sequence ID" value="MBB5263548.1"/>
    <property type="molecule type" value="Genomic_DNA"/>
</dbReference>
<evidence type="ECO:0000256" key="10">
    <source>
        <dbReference type="PIRNR" id="PIRNR006256"/>
    </source>
</evidence>
<evidence type="ECO:0000256" key="1">
    <source>
        <dbReference type="ARBA" id="ARBA00004711"/>
    </source>
</evidence>
<accession>A0A7W8H888</accession>
<dbReference type="GO" id="GO:0016743">
    <property type="term" value="F:carboxyl- or carbamoyltransferase activity"/>
    <property type="evidence" value="ECO:0007669"/>
    <property type="project" value="UniProtKB-UniRule"/>
</dbReference>
<proteinExistence type="inferred from homology"/>
<dbReference type="InterPro" id="IPR017945">
    <property type="entry name" value="DHBP_synth_RibB-like_a/b_dom"/>
</dbReference>
<feature type="domain" description="Acylphosphatase-like" evidence="12">
    <location>
        <begin position="4"/>
        <end position="91"/>
    </location>
</feature>
<dbReference type="InterPro" id="IPR011125">
    <property type="entry name" value="Znf_HypF"/>
</dbReference>
<dbReference type="Pfam" id="PF22521">
    <property type="entry name" value="HypF_C_2"/>
    <property type="match status" value="1"/>
</dbReference>
<comment type="similarity">
    <text evidence="2">Belongs to the acylphosphatase family.</text>
</comment>
<feature type="domain" description="YrdC-like" evidence="13">
    <location>
        <begin position="203"/>
        <end position="387"/>
    </location>
</feature>
<comment type="caution">
    <text evidence="14">The sequence shown here is derived from an EMBL/GenBank/DDBJ whole genome shotgun (WGS) entry which is preliminary data.</text>
</comment>
<feature type="active site" evidence="11">
    <location>
        <position position="37"/>
    </location>
</feature>
<keyword evidence="4" id="KW-0436">Ligase</keyword>
<dbReference type="PANTHER" id="PTHR42959:SF1">
    <property type="entry name" value="CARBAMOYLTRANSFERASE HYPF"/>
    <property type="match status" value="1"/>
</dbReference>
<dbReference type="GO" id="GO:0016874">
    <property type="term" value="F:ligase activity"/>
    <property type="evidence" value="ECO:0007669"/>
    <property type="project" value="UniProtKB-UniRule"/>
</dbReference>